<evidence type="ECO:0000313" key="3">
    <source>
        <dbReference type="Proteomes" id="UP000094342"/>
    </source>
</evidence>
<keyword evidence="1" id="KW-1133">Transmembrane helix</keyword>
<dbReference type="OrthoDB" id="8255275at2"/>
<name>A0A1E3VH79_9HYPH</name>
<feature type="transmembrane region" description="Helical" evidence="1">
    <location>
        <begin position="174"/>
        <end position="197"/>
    </location>
</feature>
<feature type="transmembrane region" description="Helical" evidence="1">
    <location>
        <begin position="64"/>
        <end position="85"/>
    </location>
</feature>
<dbReference type="AlphaFoldDB" id="A0A1E3VH79"/>
<proteinExistence type="predicted"/>
<sequence length="206" mass="22873">MSIVTPLDHQARWSVLRRLGNSTVAKATIAVPLIGYLLLFNGEIVKFLSLHTDFCQPADCGPSLRLLLLYLGCCSIAMGAALYSLKCPALIKKYDSAAAFFEAEKTYFCQPRNLDYLLKLIESGTEAEPLAQDAAYFKYNGERRDVDPNSLADPMGELYRILNVSYPRIRLTALIAYCVGIVILLVPTLITFFQVVVTYNFGRGVS</sequence>
<accession>A0A1E3VH79</accession>
<keyword evidence="1" id="KW-0812">Transmembrane</keyword>
<organism evidence="2 3">
    <name type="scientific">Sinorhizobium alkalisoli</name>
    <dbReference type="NCBI Taxonomy" id="1752398"/>
    <lineage>
        <taxon>Bacteria</taxon>
        <taxon>Pseudomonadati</taxon>
        <taxon>Pseudomonadota</taxon>
        <taxon>Alphaproteobacteria</taxon>
        <taxon>Hyphomicrobiales</taxon>
        <taxon>Rhizobiaceae</taxon>
        <taxon>Sinorhizobium/Ensifer group</taxon>
        <taxon>Sinorhizobium</taxon>
    </lineage>
</organism>
<evidence type="ECO:0008006" key="4">
    <source>
        <dbReference type="Google" id="ProtNLM"/>
    </source>
</evidence>
<keyword evidence="3" id="KW-1185">Reference proteome</keyword>
<keyword evidence="1" id="KW-0472">Membrane</keyword>
<feature type="transmembrane region" description="Helical" evidence="1">
    <location>
        <begin position="24"/>
        <end position="44"/>
    </location>
</feature>
<protein>
    <recommendedName>
        <fullName evidence="4">Transmembrane protein</fullName>
    </recommendedName>
</protein>
<comment type="caution">
    <text evidence="2">The sequence shown here is derived from an EMBL/GenBank/DDBJ whole genome shotgun (WGS) entry which is preliminary data.</text>
</comment>
<gene>
    <name evidence="2" type="ORF">A8M32_02425</name>
</gene>
<dbReference type="Proteomes" id="UP000094342">
    <property type="component" value="Unassembled WGS sequence"/>
</dbReference>
<dbReference type="EMBL" id="LYBW01000037">
    <property type="protein sequence ID" value="ODR92894.1"/>
    <property type="molecule type" value="Genomic_DNA"/>
</dbReference>
<dbReference type="RefSeq" id="WP_069456820.1">
    <property type="nucleotide sequence ID" value="NZ_CP034911.1"/>
</dbReference>
<evidence type="ECO:0000256" key="1">
    <source>
        <dbReference type="SAM" id="Phobius"/>
    </source>
</evidence>
<reference evidence="3" key="1">
    <citation type="submission" date="2016-05" db="EMBL/GenBank/DDBJ databases">
        <authorList>
            <person name="Li Y."/>
        </authorList>
    </citation>
    <scope>NUCLEOTIDE SEQUENCE [LARGE SCALE GENOMIC DNA]</scope>
    <source>
        <strain evidence="3">YIC4027</strain>
    </source>
</reference>
<evidence type="ECO:0000313" key="2">
    <source>
        <dbReference type="EMBL" id="ODR92894.1"/>
    </source>
</evidence>